<dbReference type="CDD" id="cd12226">
    <property type="entry name" value="RRM_NOL8"/>
    <property type="match status" value="1"/>
</dbReference>
<dbReference type="EMBL" id="JASJQH010007107">
    <property type="protein sequence ID" value="KAK9718168.1"/>
    <property type="molecule type" value="Genomic_DNA"/>
</dbReference>
<gene>
    <name evidence="7" type="ORF">K7432_005711</name>
</gene>
<feature type="region of interest" description="Disordered" evidence="5">
    <location>
        <begin position="208"/>
        <end position="230"/>
    </location>
</feature>
<name>A0ABR2W391_9FUNG</name>
<accession>A0ABR2W391</accession>
<feature type="domain" description="RRM" evidence="6">
    <location>
        <begin position="18"/>
        <end position="97"/>
    </location>
</feature>
<feature type="compositionally biased region" description="Acidic residues" evidence="5">
    <location>
        <begin position="297"/>
        <end position="306"/>
    </location>
</feature>
<keyword evidence="3" id="KW-0539">Nucleus</keyword>
<evidence type="ECO:0000313" key="7">
    <source>
        <dbReference type="EMBL" id="KAK9718168.1"/>
    </source>
</evidence>
<dbReference type="InterPro" id="IPR035979">
    <property type="entry name" value="RBD_domain_sf"/>
</dbReference>
<keyword evidence="2 4" id="KW-0694">RNA-binding</keyword>
<evidence type="ECO:0000256" key="2">
    <source>
        <dbReference type="ARBA" id="ARBA00022884"/>
    </source>
</evidence>
<feature type="compositionally biased region" description="Basic residues" evidence="5">
    <location>
        <begin position="572"/>
        <end position="591"/>
    </location>
</feature>
<dbReference type="Pfam" id="PF00076">
    <property type="entry name" value="RRM_1"/>
    <property type="match status" value="1"/>
</dbReference>
<evidence type="ECO:0000256" key="3">
    <source>
        <dbReference type="ARBA" id="ARBA00023242"/>
    </source>
</evidence>
<evidence type="ECO:0000259" key="6">
    <source>
        <dbReference type="PROSITE" id="PS50102"/>
    </source>
</evidence>
<feature type="compositionally biased region" description="Basic and acidic residues" evidence="5">
    <location>
        <begin position="348"/>
        <end position="366"/>
    </location>
</feature>
<sequence>MSTDNVTEAVAVAVAEDKRIYVGGLAPEVTSTDIEKRFKNFGDISSVEVIESEFTGKCRGFAYLNINITPANWKKCYSMYNGTKWKGHQLKLEEAKTDYMTKLKKEWADAKARAEKPKKKRRGSCDGSLAADMTLVNEKNMDGRKGWKRGRYGRAVAVMKLTKLDGTPFTYDPSHYKNNLEKLFGSVKPLPISKLTWSYEKGDDMPNYLISEEPSIPAPTPAPVAEPRKPTNENAFKEQANEHRLEALKRRQEEQERSKKMIKESLSNIDGKKSEGHIVFEDSSEEGQSHGKTLFDSDSDDDQDPETFDIEINEAFEGEGGRGRLALQKRFGGDERFKLGEDFIDPEETARRAEAKRREDTEKEQEYEGEDGINVRQENSAAMSILNSLFQDSPTPIVEKPTEMHAKYWKPVLRFDPDAEDADELLEHESSEETEDLPTSTYQPSAAPEVSDEKKVVINANLKSVFSSTDGGFALFGGSESESDDEPVTPFAFRTSEVESSEPITPFKSSTLSAPAPVTQKSGALFFFHFHDAAMNKRSSFKEEKVFMRTGSIEEVTSAWKEQRSELTQEYKRKHKSATRKKLKMKRKFVK</sequence>
<dbReference type="Gene3D" id="3.30.70.330">
    <property type="match status" value="1"/>
</dbReference>
<protein>
    <recommendedName>
        <fullName evidence="6">RRM domain-containing protein</fullName>
    </recommendedName>
</protein>
<proteinExistence type="predicted"/>
<dbReference type="PANTHER" id="PTHR48029">
    <property type="entry name" value="NUCLEOLAR PROTEIN 8"/>
    <property type="match status" value="1"/>
</dbReference>
<dbReference type="InterPro" id="IPR000504">
    <property type="entry name" value="RRM_dom"/>
</dbReference>
<comment type="caution">
    <text evidence="7">The sequence shown here is derived from an EMBL/GenBank/DDBJ whole genome shotgun (WGS) entry which is preliminary data.</text>
</comment>
<evidence type="ECO:0000256" key="1">
    <source>
        <dbReference type="ARBA" id="ARBA00004604"/>
    </source>
</evidence>
<keyword evidence="8" id="KW-1185">Reference proteome</keyword>
<dbReference type="InterPro" id="IPR012677">
    <property type="entry name" value="Nucleotide-bd_a/b_plait_sf"/>
</dbReference>
<feature type="compositionally biased region" description="Basic and acidic residues" evidence="5">
    <location>
        <begin position="249"/>
        <end position="263"/>
    </location>
</feature>
<feature type="region of interest" description="Disordered" evidence="5">
    <location>
        <begin position="571"/>
        <end position="591"/>
    </location>
</feature>
<evidence type="ECO:0000256" key="4">
    <source>
        <dbReference type="PROSITE-ProRule" id="PRU00176"/>
    </source>
</evidence>
<dbReference type="SMART" id="SM00360">
    <property type="entry name" value="RRM"/>
    <property type="match status" value="1"/>
</dbReference>
<feature type="compositionally biased region" description="Basic and acidic residues" evidence="5">
    <location>
        <begin position="270"/>
        <end position="280"/>
    </location>
</feature>
<organism evidence="7 8">
    <name type="scientific">Basidiobolus ranarum</name>
    <dbReference type="NCBI Taxonomy" id="34480"/>
    <lineage>
        <taxon>Eukaryota</taxon>
        <taxon>Fungi</taxon>
        <taxon>Fungi incertae sedis</taxon>
        <taxon>Zoopagomycota</taxon>
        <taxon>Entomophthoromycotina</taxon>
        <taxon>Basidiobolomycetes</taxon>
        <taxon>Basidiobolales</taxon>
        <taxon>Basidiobolaceae</taxon>
        <taxon>Basidiobolus</taxon>
    </lineage>
</organism>
<dbReference type="SUPFAM" id="SSF54928">
    <property type="entry name" value="RNA-binding domain, RBD"/>
    <property type="match status" value="1"/>
</dbReference>
<evidence type="ECO:0000313" key="8">
    <source>
        <dbReference type="Proteomes" id="UP001479436"/>
    </source>
</evidence>
<dbReference type="Proteomes" id="UP001479436">
    <property type="component" value="Unassembled WGS sequence"/>
</dbReference>
<dbReference type="InterPro" id="IPR034138">
    <property type="entry name" value="NOP8_RRM"/>
</dbReference>
<dbReference type="PROSITE" id="PS50102">
    <property type="entry name" value="RRM"/>
    <property type="match status" value="1"/>
</dbReference>
<comment type="subcellular location">
    <subcellularLocation>
        <location evidence="1">Nucleus</location>
        <location evidence="1">Nucleolus</location>
    </subcellularLocation>
</comment>
<reference evidence="7 8" key="1">
    <citation type="submission" date="2023-04" db="EMBL/GenBank/DDBJ databases">
        <title>Genome of Basidiobolus ranarum AG-B5.</title>
        <authorList>
            <person name="Stajich J.E."/>
            <person name="Carter-House D."/>
            <person name="Gryganskyi A."/>
        </authorList>
    </citation>
    <scope>NUCLEOTIDE SEQUENCE [LARGE SCALE GENOMIC DNA]</scope>
    <source>
        <strain evidence="7 8">AG-B5</strain>
    </source>
</reference>
<feature type="region of interest" description="Disordered" evidence="5">
    <location>
        <begin position="249"/>
        <end position="306"/>
    </location>
</feature>
<feature type="region of interest" description="Disordered" evidence="5">
    <location>
        <begin position="419"/>
        <end position="451"/>
    </location>
</feature>
<feature type="region of interest" description="Disordered" evidence="5">
    <location>
        <begin position="338"/>
        <end position="376"/>
    </location>
</feature>
<dbReference type="PANTHER" id="PTHR48029:SF1">
    <property type="entry name" value="NUCLEOLAR PROTEIN 8"/>
    <property type="match status" value="1"/>
</dbReference>
<evidence type="ECO:0000256" key="5">
    <source>
        <dbReference type="SAM" id="MobiDB-lite"/>
    </source>
</evidence>